<comment type="caution">
    <text evidence="2">The sequence shown here is derived from an EMBL/GenBank/DDBJ whole genome shotgun (WGS) entry which is preliminary data.</text>
</comment>
<proteinExistence type="predicted"/>
<dbReference type="PROSITE" id="PS50878">
    <property type="entry name" value="RT_POL"/>
    <property type="match status" value="1"/>
</dbReference>
<dbReference type="CDD" id="cd01646">
    <property type="entry name" value="RT_Bac_retron_I"/>
    <property type="match status" value="1"/>
</dbReference>
<sequence>MRIPTSLLDRIDVPAIVREELLSRNRFLPPDLVNYALHRNAPQVSDWLATTLRREIRPSRHDIILAKKAPRGSRPLPFMALEDRLLYRAVVSPLRDALPNSRVSIEYESFLKAPLEVDRCEYVLKADIAGFYQYIDHERLIDEVIAQTGDDLAVGAAVEFIQGSSGRRFGLPQMSQPSDTLADCYIDPIQRNLLRHEYPTFRYVDDFRVACTDYEHALGALELLERSAFSLGLILNDSKTLTPSVETYEQSLNTVKQAEEELFSRLEGTIEGFFLLTSGYGDQADDDRELLPWLPGLEDDEVDSAPGTAGAPNDVQVAAANHVLTMWDDDQRANVVWTSGTWAVLLRKAFAVLASDAADNGANHSMTVGLATNLLIYEPHLTHELVNYLTALGQAETDLVSKIVDEAAAKHVLSPWQLLWLAHLAGTLPISSRRTPRHVAWLQHEAEFGRHDAVAARAALALAQRQLLTVGEAHKTYERVESPHHRTVALALAAAEGRTRQQRTHDDLIDGFAASWVHSQKWGQSAARRRVVRKSKGV</sequence>
<name>A0A552WRU7_9MICO</name>
<keyword evidence="3" id="KW-1185">Reference proteome</keyword>
<dbReference type="AlphaFoldDB" id="A0A552WRU7"/>
<dbReference type="Proteomes" id="UP000318693">
    <property type="component" value="Unassembled WGS sequence"/>
</dbReference>
<evidence type="ECO:0000313" key="3">
    <source>
        <dbReference type="Proteomes" id="UP000318693"/>
    </source>
</evidence>
<gene>
    <name evidence="2" type="ORF">FJ693_10015</name>
</gene>
<protein>
    <recommendedName>
        <fullName evidence="1">Reverse transcriptase domain-containing protein</fullName>
    </recommendedName>
</protein>
<organism evidence="2 3">
    <name type="scientific">Georgenia yuyongxinii</name>
    <dbReference type="NCBI Taxonomy" id="2589797"/>
    <lineage>
        <taxon>Bacteria</taxon>
        <taxon>Bacillati</taxon>
        <taxon>Actinomycetota</taxon>
        <taxon>Actinomycetes</taxon>
        <taxon>Micrococcales</taxon>
        <taxon>Bogoriellaceae</taxon>
        <taxon>Georgenia</taxon>
    </lineage>
</organism>
<dbReference type="RefSeq" id="WP_143418396.1">
    <property type="nucleotide sequence ID" value="NZ_VJXR01000025.1"/>
</dbReference>
<evidence type="ECO:0000259" key="1">
    <source>
        <dbReference type="PROSITE" id="PS50878"/>
    </source>
</evidence>
<dbReference type="Pfam" id="PF00078">
    <property type="entry name" value="RVT_1"/>
    <property type="match status" value="1"/>
</dbReference>
<dbReference type="SUPFAM" id="SSF56672">
    <property type="entry name" value="DNA/RNA polymerases"/>
    <property type="match status" value="1"/>
</dbReference>
<feature type="domain" description="Reverse transcriptase" evidence="1">
    <location>
        <begin position="1"/>
        <end position="270"/>
    </location>
</feature>
<dbReference type="InterPro" id="IPR043502">
    <property type="entry name" value="DNA/RNA_pol_sf"/>
</dbReference>
<dbReference type="InterPro" id="IPR000477">
    <property type="entry name" value="RT_dom"/>
</dbReference>
<dbReference type="EMBL" id="VJXR01000025">
    <property type="protein sequence ID" value="TRW45309.1"/>
    <property type="molecule type" value="Genomic_DNA"/>
</dbReference>
<evidence type="ECO:0000313" key="2">
    <source>
        <dbReference type="EMBL" id="TRW45309.1"/>
    </source>
</evidence>
<reference evidence="2 3" key="1">
    <citation type="submission" date="2019-07" db="EMBL/GenBank/DDBJ databases">
        <title>Georgenia wutianyii sp. nov. and Georgenia *** sp. nov. isolated from plateau pika (Ochotona curzoniae) in the Qinghai-Tibet plateau of China.</title>
        <authorList>
            <person name="Tian Z."/>
        </authorList>
    </citation>
    <scope>NUCLEOTIDE SEQUENCE [LARGE SCALE GENOMIC DNA]</scope>
    <source>
        <strain evidence="2 3">Z446</strain>
    </source>
</reference>
<accession>A0A552WRU7</accession>